<proteinExistence type="predicted"/>
<dbReference type="PANTHER" id="PTHR47331">
    <property type="entry name" value="PHD-TYPE DOMAIN-CONTAINING PROTEIN"/>
    <property type="match status" value="1"/>
</dbReference>
<keyword evidence="3" id="KW-1185">Reference proteome</keyword>
<dbReference type="Proteomes" id="UP001152622">
    <property type="component" value="Chromosome 3"/>
</dbReference>
<feature type="region of interest" description="Disordered" evidence="1">
    <location>
        <begin position="74"/>
        <end position="106"/>
    </location>
</feature>
<evidence type="ECO:0000256" key="1">
    <source>
        <dbReference type="SAM" id="MobiDB-lite"/>
    </source>
</evidence>
<sequence length="356" mass="40072">MEIEAAKVDGDLPGLSYLNTARGVNPIVQKLPYSLQDRWLSVGSNYKQQHCVAFPPFSVFVDFISQQARIRNDPSFNLTGPAPWSKATGPSSEHGEEQDPTPSSEVTAQCTQSLDGKLAHALLSLLECNEIPNHRVEIPTPSAALHYAHLNAVAHLIPELEPTASIMLLLGRGVIRLHKRERPTCSDEDTHLGCAVFQLTNCDNKNAPSIENIAFIEIMERGLKKDDSNSWVALLPFRMPRRCLPDNRVQALNRLSSLRRSLDRKPEMRQHFFSFMKKIFENNHAEVAPPLKKEELWYLPTFGVYHPKKPINIQVVFDSSAQHNGVSLKLACLKKNENIPQSSPLKKCFVNRTRSQ</sequence>
<reference evidence="2" key="1">
    <citation type="journal article" date="2023" name="Science">
        <title>Genome structures resolve the early diversification of teleost fishes.</title>
        <authorList>
            <person name="Parey E."/>
            <person name="Louis A."/>
            <person name="Montfort J."/>
            <person name="Bouchez O."/>
            <person name="Roques C."/>
            <person name="Iampietro C."/>
            <person name="Lluch J."/>
            <person name="Castinel A."/>
            <person name="Donnadieu C."/>
            <person name="Desvignes T."/>
            <person name="Floi Bucao C."/>
            <person name="Jouanno E."/>
            <person name="Wen M."/>
            <person name="Mejri S."/>
            <person name="Dirks R."/>
            <person name="Jansen H."/>
            <person name="Henkel C."/>
            <person name="Chen W.J."/>
            <person name="Zahm M."/>
            <person name="Cabau C."/>
            <person name="Klopp C."/>
            <person name="Thompson A.W."/>
            <person name="Robinson-Rechavi M."/>
            <person name="Braasch I."/>
            <person name="Lecointre G."/>
            <person name="Bobe J."/>
            <person name="Postlethwait J.H."/>
            <person name="Berthelot C."/>
            <person name="Roest Crollius H."/>
            <person name="Guiguen Y."/>
        </authorList>
    </citation>
    <scope>NUCLEOTIDE SEQUENCE</scope>
    <source>
        <strain evidence="2">WJC10195</strain>
    </source>
</reference>
<evidence type="ECO:0000313" key="2">
    <source>
        <dbReference type="EMBL" id="KAJ8367805.1"/>
    </source>
</evidence>
<accession>A0A9Q1FU75</accession>
<dbReference type="EMBL" id="JAINUF010000003">
    <property type="protein sequence ID" value="KAJ8367805.1"/>
    <property type="molecule type" value="Genomic_DNA"/>
</dbReference>
<gene>
    <name evidence="2" type="ORF">SKAU_G00078330</name>
</gene>
<comment type="caution">
    <text evidence="2">The sequence shown here is derived from an EMBL/GenBank/DDBJ whole genome shotgun (WGS) entry which is preliminary data.</text>
</comment>
<name>A0A9Q1FU75_SYNKA</name>
<protein>
    <submittedName>
        <fullName evidence="2">Uncharacterized protein</fullName>
    </submittedName>
</protein>
<organism evidence="2 3">
    <name type="scientific">Synaphobranchus kaupii</name>
    <name type="common">Kaup's arrowtooth eel</name>
    <dbReference type="NCBI Taxonomy" id="118154"/>
    <lineage>
        <taxon>Eukaryota</taxon>
        <taxon>Metazoa</taxon>
        <taxon>Chordata</taxon>
        <taxon>Craniata</taxon>
        <taxon>Vertebrata</taxon>
        <taxon>Euteleostomi</taxon>
        <taxon>Actinopterygii</taxon>
        <taxon>Neopterygii</taxon>
        <taxon>Teleostei</taxon>
        <taxon>Anguilliformes</taxon>
        <taxon>Synaphobranchidae</taxon>
        <taxon>Synaphobranchus</taxon>
    </lineage>
</organism>
<dbReference type="PANTHER" id="PTHR47331:SF6">
    <property type="entry name" value="DOUBLECORTIN DOMAIN-CONTAINING PROTEIN"/>
    <property type="match status" value="1"/>
</dbReference>
<evidence type="ECO:0000313" key="3">
    <source>
        <dbReference type="Proteomes" id="UP001152622"/>
    </source>
</evidence>
<dbReference type="OrthoDB" id="6152067at2759"/>
<dbReference type="AlphaFoldDB" id="A0A9Q1FU75"/>